<dbReference type="Gene3D" id="3.40.50.150">
    <property type="entry name" value="Vaccinia Virus protein VP39"/>
    <property type="match status" value="1"/>
</dbReference>
<dbReference type="CDD" id="cd02440">
    <property type="entry name" value="AdoMet_MTases"/>
    <property type="match status" value="1"/>
</dbReference>
<dbReference type="Pfam" id="PF04672">
    <property type="entry name" value="Methyltransf_19"/>
    <property type="match status" value="1"/>
</dbReference>
<reference evidence="1" key="1">
    <citation type="submission" date="2021-01" db="EMBL/GenBank/DDBJ databases">
        <title>Whole genome shotgun sequence of Virgisporangium aurantiacum NBRC 16421.</title>
        <authorList>
            <person name="Komaki H."/>
            <person name="Tamura T."/>
        </authorList>
    </citation>
    <scope>NUCLEOTIDE SEQUENCE</scope>
    <source>
        <strain evidence="1">NBRC 16421</strain>
    </source>
</reference>
<organism evidence="1 2">
    <name type="scientific">Virgisporangium aurantiacum</name>
    <dbReference type="NCBI Taxonomy" id="175570"/>
    <lineage>
        <taxon>Bacteria</taxon>
        <taxon>Bacillati</taxon>
        <taxon>Actinomycetota</taxon>
        <taxon>Actinomycetes</taxon>
        <taxon>Micromonosporales</taxon>
        <taxon>Micromonosporaceae</taxon>
        <taxon>Virgisporangium</taxon>
    </lineage>
</organism>
<evidence type="ECO:0000313" key="2">
    <source>
        <dbReference type="Proteomes" id="UP000612585"/>
    </source>
</evidence>
<dbReference type="AlphaFoldDB" id="A0A8J3ZF96"/>
<proteinExistence type="predicted"/>
<dbReference type="EMBL" id="BOPG01000083">
    <property type="protein sequence ID" value="GIJ62821.1"/>
    <property type="molecule type" value="Genomic_DNA"/>
</dbReference>
<dbReference type="InterPro" id="IPR029063">
    <property type="entry name" value="SAM-dependent_MTases_sf"/>
</dbReference>
<name>A0A8J3ZF96_9ACTN</name>
<dbReference type="RefSeq" id="WP_239152646.1">
    <property type="nucleotide sequence ID" value="NZ_BOPG01000083.1"/>
</dbReference>
<gene>
    <name evidence="1" type="ORF">Vau01_103370</name>
</gene>
<dbReference type="Proteomes" id="UP000612585">
    <property type="component" value="Unassembled WGS sequence"/>
</dbReference>
<dbReference type="PIRSF" id="PIRSF017393">
    <property type="entry name" value="MTase_SAV2177"/>
    <property type="match status" value="1"/>
</dbReference>
<accession>A0A8J3ZF96</accession>
<evidence type="ECO:0008006" key="3">
    <source>
        <dbReference type="Google" id="ProtNLM"/>
    </source>
</evidence>
<sequence length="270" mass="29087">MERPNWVPDGVDVDRPNAARMYDYALGGSHNFAVDRALVEQAEAAMPGARQIAHANRAFLRRVVQWLAGTGVRQFLDIGSGIPTLGNVHEVAQRVAPGARVLYVDTDPIAVAHSRTMLVDNPGADAIQGDLRKPDEILDVARDRLDFSQPVAVLLFAVLHFIGDDDDPAAIVRTLHDAVPAGSYLALSHGTPPTDRGSDAETVRRIYTKTPTPLHLRTPAQVLPLIHPFEPVEPGLVAVSEWRPDDDEKPQRELLGAVAIKPVAGGATGG</sequence>
<evidence type="ECO:0000313" key="1">
    <source>
        <dbReference type="EMBL" id="GIJ62821.1"/>
    </source>
</evidence>
<protein>
    <recommendedName>
        <fullName evidence="3">S-adenosyl methyltransferase</fullName>
    </recommendedName>
</protein>
<dbReference type="SUPFAM" id="SSF53335">
    <property type="entry name" value="S-adenosyl-L-methionine-dependent methyltransferases"/>
    <property type="match status" value="1"/>
</dbReference>
<comment type="caution">
    <text evidence="1">The sequence shown here is derived from an EMBL/GenBank/DDBJ whole genome shotgun (WGS) entry which is preliminary data.</text>
</comment>
<keyword evidence="2" id="KW-1185">Reference proteome</keyword>
<dbReference type="InterPro" id="IPR006764">
    <property type="entry name" value="SAM_dep_MeTrfase_SAV2177_type"/>
</dbReference>